<dbReference type="RefSeq" id="WP_231705993.1">
    <property type="nucleotide sequence ID" value="NZ_AP018042.1"/>
</dbReference>
<reference evidence="1 2" key="1">
    <citation type="journal article" date="2018" name="Mar. Genomics">
        <title>Complete genome sequence of Marinifilaceae bacterium strain SPP2, isolated from the Antarctic marine sediment.</title>
        <authorList>
            <person name="Watanabe M."/>
            <person name="Kojima H."/>
            <person name="Fukui M."/>
        </authorList>
    </citation>
    <scope>NUCLEOTIDE SEQUENCE [LARGE SCALE GENOMIC DNA]</scope>
    <source>
        <strain evidence="1 2">SPP2</strain>
    </source>
</reference>
<dbReference type="AlphaFoldDB" id="A0A1Y1CNE7"/>
<evidence type="ECO:0000313" key="2">
    <source>
        <dbReference type="Proteomes" id="UP000218267"/>
    </source>
</evidence>
<reference evidence="2" key="2">
    <citation type="journal article" date="2020" name="Antonie Van Leeuwenhoek">
        <title>Labilibaculum antarcticum sp. nov., a novel facultative anaerobic, psychrotorelant bacterium isolated from marine sediment of Antarctica.</title>
        <authorList>
            <person name="Watanabe M."/>
            <person name="Kojima H."/>
            <person name="Fukui M."/>
        </authorList>
    </citation>
    <scope>NUCLEOTIDE SEQUENCE [LARGE SCALE GENOMIC DNA]</scope>
    <source>
        <strain evidence="2">SPP2</strain>
    </source>
</reference>
<keyword evidence="2" id="KW-1185">Reference proteome</keyword>
<dbReference type="KEGG" id="mbas:ALGA_3512"/>
<dbReference type="EMBL" id="AP018042">
    <property type="protein sequence ID" value="BAX81810.1"/>
    <property type="molecule type" value="Genomic_DNA"/>
</dbReference>
<accession>A0A1Y1CNE7</accession>
<dbReference type="Proteomes" id="UP000218267">
    <property type="component" value="Chromosome"/>
</dbReference>
<proteinExistence type="predicted"/>
<evidence type="ECO:0000313" key="1">
    <source>
        <dbReference type="EMBL" id="BAX81810.1"/>
    </source>
</evidence>
<organism evidence="1 2">
    <name type="scientific">Labilibaculum antarcticum</name>
    <dbReference type="NCBI Taxonomy" id="1717717"/>
    <lineage>
        <taxon>Bacteria</taxon>
        <taxon>Pseudomonadati</taxon>
        <taxon>Bacteroidota</taxon>
        <taxon>Bacteroidia</taxon>
        <taxon>Marinilabiliales</taxon>
        <taxon>Marinifilaceae</taxon>
        <taxon>Labilibaculum</taxon>
    </lineage>
</organism>
<sequence>MKKQNLKKSLLVRLKNIKLFFVLLFGVLIFQSANVLAQEEKSLADHFNINLDLKNMHLWHGSVVTSGAMMASSMEYSSTDQKFILGLWGGASFSGEYKEFSYYSKYKFTNNFYAELVSHNNYSNEENPDIFSYNKYSSPNFLDIAITYTLSEDFPISIYWSTILFGEGGDYETQDDGSVTNSYSNYVELSYRIFKEKDTELKAFAGGAFSFITDKTFYSEKANMVNLGISLTHSLKIFSTSFPIRGTAMWNPETKLGALQLAITLF</sequence>
<protein>
    <submittedName>
        <fullName evidence="1">Uncharacterized protein</fullName>
    </submittedName>
</protein>
<gene>
    <name evidence="1" type="ORF">ALGA_3512</name>
</gene>
<name>A0A1Y1CNE7_9BACT</name>